<dbReference type="Pfam" id="PF04773">
    <property type="entry name" value="FecR"/>
    <property type="match status" value="1"/>
</dbReference>
<organism evidence="3 4">
    <name type="scientific">Roseateles rivi</name>
    <dbReference type="NCBI Taxonomy" id="3299028"/>
    <lineage>
        <taxon>Bacteria</taxon>
        <taxon>Pseudomonadati</taxon>
        <taxon>Pseudomonadota</taxon>
        <taxon>Betaproteobacteria</taxon>
        <taxon>Burkholderiales</taxon>
        <taxon>Sphaerotilaceae</taxon>
        <taxon>Roseateles</taxon>
    </lineage>
</organism>
<accession>A0ABW7FTJ7</accession>
<evidence type="ECO:0000259" key="1">
    <source>
        <dbReference type="Pfam" id="PF04773"/>
    </source>
</evidence>
<dbReference type="InterPro" id="IPR032623">
    <property type="entry name" value="FecR_N"/>
</dbReference>
<feature type="domain" description="FecR protein" evidence="1">
    <location>
        <begin position="112"/>
        <end position="200"/>
    </location>
</feature>
<dbReference type="PANTHER" id="PTHR30273">
    <property type="entry name" value="PERIPLASMIC SIGNAL SENSOR AND SIGMA FACTOR ACTIVATOR FECR-RELATED"/>
    <property type="match status" value="1"/>
</dbReference>
<name>A0ABW7FTJ7_9BURK</name>
<dbReference type="PIRSF" id="PIRSF018266">
    <property type="entry name" value="FecR"/>
    <property type="match status" value="1"/>
</dbReference>
<dbReference type="EMBL" id="JBIGHZ010000002">
    <property type="protein sequence ID" value="MFG6447613.1"/>
    <property type="molecule type" value="Genomic_DNA"/>
</dbReference>
<evidence type="ECO:0000313" key="3">
    <source>
        <dbReference type="EMBL" id="MFG6447613.1"/>
    </source>
</evidence>
<reference evidence="3 4" key="1">
    <citation type="submission" date="2024-08" db="EMBL/GenBank/DDBJ databases">
        <authorList>
            <person name="Lu H."/>
        </authorList>
    </citation>
    <scope>NUCLEOTIDE SEQUENCE [LARGE SCALE GENOMIC DNA]</scope>
    <source>
        <strain evidence="3 4">BYS180W</strain>
    </source>
</reference>
<dbReference type="PANTHER" id="PTHR30273:SF2">
    <property type="entry name" value="PROTEIN FECR"/>
    <property type="match status" value="1"/>
</dbReference>
<gene>
    <name evidence="3" type="ORF">ACG0Z6_05080</name>
</gene>
<protein>
    <submittedName>
        <fullName evidence="3">FecR family protein</fullName>
    </submittedName>
</protein>
<comment type="caution">
    <text evidence="3">The sequence shown here is derived from an EMBL/GenBank/DDBJ whole genome shotgun (WGS) entry which is preliminary data.</text>
</comment>
<dbReference type="InterPro" id="IPR012373">
    <property type="entry name" value="Ferrdict_sens_TM"/>
</dbReference>
<evidence type="ECO:0000259" key="2">
    <source>
        <dbReference type="Pfam" id="PF16220"/>
    </source>
</evidence>
<proteinExistence type="predicted"/>
<dbReference type="Pfam" id="PF16220">
    <property type="entry name" value="DUF4880"/>
    <property type="match status" value="1"/>
</dbReference>
<evidence type="ECO:0000313" key="4">
    <source>
        <dbReference type="Proteomes" id="UP001606099"/>
    </source>
</evidence>
<feature type="domain" description="FecR N-terminal" evidence="2">
    <location>
        <begin position="12"/>
        <end position="56"/>
    </location>
</feature>
<dbReference type="RefSeq" id="WP_394459106.1">
    <property type="nucleotide sequence ID" value="NZ_JBIGHZ010000002.1"/>
</dbReference>
<dbReference type="Gene3D" id="2.60.120.1440">
    <property type="match status" value="1"/>
</dbReference>
<dbReference type="InterPro" id="IPR006860">
    <property type="entry name" value="FecR"/>
</dbReference>
<keyword evidence="4" id="KW-1185">Reference proteome</keyword>
<sequence length="312" mass="34114">MSAPGLDPAVLDAAVHWFVQLQAAKPAERATLMPHWQAWLGAHEAHARAWTEVEALWGRFDALPQGPGAGAAAQQALQHSRRRALRRAGSAALGLLAVASPVLWLAQQRPELHTAHGQTAHWTLADGAGVWLNSGSEVRLHAQAPQTHLRLEDGELFVESGAQPLRLSVGALQLHSQGAHLALQRRDAAPWLHVFEGAVRVAGPEHAPYWVRAHQARALQDDGQGRHAAAQVQRESWRRGLLVAQSLRLDEFLQELGQHHRVWLSCEPAVAARRLFGSYELAQLDHSLQAAAQALGLRLRRPLPGWVQVLAA</sequence>
<dbReference type="Proteomes" id="UP001606099">
    <property type="component" value="Unassembled WGS sequence"/>
</dbReference>